<dbReference type="InterPro" id="IPR010982">
    <property type="entry name" value="Lambda_DNA-bd_dom_sf"/>
</dbReference>
<dbReference type="SMART" id="SM00530">
    <property type="entry name" value="HTH_XRE"/>
    <property type="match status" value="1"/>
</dbReference>
<dbReference type="SUPFAM" id="SSF47413">
    <property type="entry name" value="lambda repressor-like DNA-binding domains"/>
    <property type="match status" value="1"/>
</dbReference>
<dbReference type="InterPro" id="IPR050807">
    <property type="entry name" value="TransReg_Diox_bact_type"/>
</dbReference>
<evidence type="ECO:0000313" key="4">
    <source>
        <dbReference type="EMBL" id="GIH15919.1"/>
    </source>
</evidence>
<gene>
    <name evidence="4" type="ORF">Raf01_40910</name>
</gene>
<dbReference type="GO" id="GO:0003677">
    <property type="term" value="F:DNA binding"/>
    <property type="evidence" value="ECO:0007669"/>
    <property type="project" value="UniProtKB-KW"/>
</dbReference>
<dbReference type="GO" id="GO:0003700">
    <property type="term" value="F:DNA-binding transcription factor activity"/>
    <property type="evidence" value="ECO:0007669"/>
    <property type="project" value="TreeGrafter"/>
</dbReference>
<dbReference type="Proteomes" id="UP000642748">
    <property type="component" value="Unassembled WGS sequence"/>
</dbReference>
<evidence type="ECO:0000256" key="2">
    <source>
        <dbReference type="SAM" id="MobiDB-lite"/>
    </source>
</evidence>
<keyword evidence="1" id="KW-0238">DNA-binding</keyword>
<evidence type="ECO:0000313" key="5">
    <source>
        <dbReference type="Proteomes" id="UP000642748"/>
    </source>
</evidence>
<dbReference type="CDD" id="cd00093">
    <property type="entry name" value="HTH_XRE"/>
    <property type="match status" value="1"/>
</dbReference>
<keyword evidence="5" id="KW-1185">Reference proteome</keyword>
<organism evidence="4 5">
    <name type="scientific">Rugosimonospora africana</name>
    <dbReference type="NCBI Taxonomy" id="556532"/>
    <lineage>
        <taxon>Bacteria</taxon>
        <taxon>Bacillati</taxon>
        <taxon>Actinomycetota</taxon>
        <taxon>Actinomycetes</taxon>
        <taxon>Micromonosporales</taxon>
        <taxon>Micromonosporaceae</taxon>
        <taxon>Rugosimonospora</taxon>
    </lineage>
</organism>
<evidence type="ECO:0000256" key="1">
    <source>
        <dbReference type="ARBA" id="ARBA00023125"/>
    </source>
</evidence>
<feature type="region of interest" description="Disordered" evidence="2">
    <location>
        <begin position="1"/>
        <end position="29"/>
    </location>
</feature>
<dbReference type="Gene3D" id="1.10.260.40">
    <property type="entry name" value="lambda repressor-like DNA-binding domains"/>
    <property type="match status" value="1"/>
</dbReference>
<proteinExistence type="predicted"/>
<evidence type="ECO:0000259" key="3">
    <source>
        <dbReference type="PROSITE" id="PS50943"/>
    </source>
</evidence>
<protein>
    <recommendedName>
        <fullName evidence="3">HTH cro/C1-type domain-containing protein</fullName>
    </recommendedName>
</protein>
<dbReference type="PANTHER" id="PTHR46797:SF1">
    <property type="entry name" value="METHYLPHOSPHONATE SYNTHASE"/>
    <property type="match status" value="1"/>
</dbReference>
<dbReference type="EMBL" id="BONZ01000038">
    <property type="protein sequence ID" value="GIH15919.1"/>
    <property type="molecule type" value="Genomic_DNA"/>
</dbReference>
<comment type="caution">
    <text evidence="4">The sequence shown here is derived from an EMBL/GenBank/DDBJ whole genome shotgun (WGS) entry which is preliminary data.</text>
</comment>
<sequence length="145" mass="15833">MSDPTTIDLRPRDPQPRDPQSQPRPLLRKVLGDVLRRTRRQQGRTLADVADAANVSMPYLSELERGRKEASSEVLASVCDALRIELSDVLAEVRRDLVDDRAQRAAVVRLDAVRSRRAAFGQGRSGAVLPSRPGGPGNVTCLLAA</sequence>
<feature type="domain" description="HTH cro/C1-type" evidence="3">
    <location>
        <begin position="35"/>
        <end position="89"/>
    </location>
</feature>
<dbReference type="AlphaFoldDB" id="A0A8J3QSF1"/>
<accession>A0A8J3QSF1</accession>
<dbReference type="PANTHER" id="PTHR46797">
    <property type="entry name" value="HTH-TYPE TRANSCRIPTIONAL REGULATOR"/>
    <property type="match status" value="1"/>
</dbReference>
<name>A0A8J3QSF1_9ACTN</name>
<dbReference type="InterPro" id="IPR001387">
    <property type="entry name" value="Cro/C1-type_HTH"/>
</dbReference>
<dbReference type="Pfam" id="PF13560">
    <property type="entry name" value="HTH_31"/>
    <property type="match status" value="1"/>
</dbReference>
<dbReference type="PROSITE" id="PS50943">
    <property type="entry name" value="HTH_CROC1"/>
    <property type="match status" value="1"/>
</dbReference>
<reference evidence="4" key="1">
    <citation type="submission" date="2021-01" db="EMBL/GenBank/DDBJ databases">
        <title>Whole genome shotgun sequence of Rugosimonospora africana NBRC 104875.</title>
        <authorList>
            <person name="Komaki H."/>
            <person name="Tamura T."/>
        </authorList>
    </citation>
    <scope>NUCLEOTIDE SEQUENCE</scope>
    <source>
        <strain evidence="4">NBRC 104875</strain>
    </source>
</reference>
<dbReference type="GO" id="GO:0005829">
    <property type="term" value="C:cytosol"/>
    <property type="evidence" value="ECO:0007669"/>
    <property type="project" value="TreeGrafter"/>
</dbReference>